<evidence type="ECO:0000256" key="5">
    <source>
        <dbReference type="ARBA" id="ARBA00022676"/>
    </source>
</evidence>
<keyword evidence="7 8" id="KW-0320">Glycogen biosynthesis</keyword>
<dbReference type="Proteomes" id="UP000239724">
    <property type="component" value="Unassembled WGS sequence"/>
</dbReference>
<dbReference type="NCBIfam" id="NF001899">
    <property type="entry name" value="PRK00654.1-2"/>
    <property type="match status" value="1"/>
</dbReference>
<sequence>MKAGNQVSAIKVLFVTSEVAGLVKAGGLGEVSAGLPPALRRRGIDVRILMPAYRDIMARLPAVVWCGDLPGRAAIPPGRLGRTQLADGTVLYLVDTPSLFHRRGTPYCTPEGADWEDNHLRFARLSLAAADIAGGRAGLDWTPDIVHANDWPGGLTPAYMRWDGILLPTVLTIHNIAYQGNFAPGHRHLLGIPDSAFDINGVEFHGQVSFLKAGGFYASHVTTVSPTYAREITTEPHGAGLHGLMQGRAAQGQLSGIVNGIDDSWNPGSDPHLPHHFDPDDLHGKQANADVVRTGLCLRPSSGPLFGIVSRLVHQKGLDLVAGAANDIVENGGQIAILGLGDPEIEHMLSCTSRRHRDDIGLLIGFNEPMARRIVAGSDFTLMPSRFEPCGLTQMQAQRYGALPIAHATGGLADTITDGTTGFLFSTLTPEGLAAACHRAFDTYQDAAHLQAMRRAAMARCFGWAGAAAEYEALYRRLLGRPLAPGGEPSAVSEEMEQAA</sequence>
<dbReference type="Pfam" id="PF08323">
    <property type="entry name" value="Glyco_transf_5"/>
    <property type="match status" value="1"/>
</dbReference>
<dbReference type="CDD" id="cd03791">
    <property type="entry name" value="GT5_Glycogen_synthase_DULL1-like"/>
    <property type="match status" value="1"/>
</dbReference>
<dbReference type="NCBIfam" id="TIGR02095">
    <property type="entry name" value="glgA"/>
    <property type="match status" value="1"/>
</dbReference>
<comment type="caution">
    <text evidence="11">The sequence shown here is derived from an EMBL/GenBank/DDBJ whole genome shotgun (WGS) entry which is preliminary data.</text>
</comment>
<dbReference type="InterPro" id="IPR013534">
    <property type="entry name" value="Starch_synth_cat_dom"/>
</dbReference>
<dbReference type="InterPro" id="IPR001296">
    <property type="entry name" value="Glyco_trans_1"/>
</dbReference>
<evidence type="ECO:0000256" key="1">
    <source>
        <dbReference type="ARBA" id="ARBA00001478"/>
    </source>
</evidence>
<dbReference type="PANTHER" id="PTHR45825">
    <property type="entry name" value="GRANULE-BOUND STARCH SYNTHASE 1, CHLOROPLASTIC/AMYLOPLASTIC"/>
    <property type="match status" value="1"/>
</dbReference>
<dbReference type="EC" id="2.4.1.21" evidence="8"/>
<dbReference type="Pfam" id="PF00534">
    <property type="entry name" value="Glycos_transf_1"/>
    <property type="match status" value="1"/>
</dbReference>
<comment type="catalytic activity">
    <reaction evidence="1 8">
        <text>[(1-&gt;4)-alpha-D-glucosyl](n) + ADP-alpha-D-glucose = [(1-&gt;4)-alpha-D-glucosyl](n+1) + ADP + H(+)</text>
        <dbReference type="Rhea" id="RHEA:18189"/>
        <dbReference type="Rhea" id="RHEA-COMP:9584"/>
        <dbReference type="Rhea" id="RHEA-COMP:9587"/>
        <dbReference type="ChEBI" id="CHEBI:15378"/>
        <dbReference type="ChEBI" id="CHEBI:15444"/>
        <dbReference type="ChEBI" id="CHEBI:57498"/>
        <dbReference type="ChEBI" id="CHEBI:456216"/>
        <dbReference type="EC" id="2.4.1.21"/>
    </reaction>
</comment>
<dbReference type="NCBIfam" id="NF001901">
    <property type="entry name" value="PRK00654.1-5"/>
    <property type="match status" value="1"/>
</dbReference>
<evidence type="ECO:0000256" key="4">
    <source>
        <dbReference type="ARBA" id="ARBA00010281"/>
    </source>
</evidence>
<dbReference type="AlphaFoldDB" id="A0A2S6N0V3"/>
<evidence type="ECO:0000313" key="12">
    <source>
        <dbReference type="Proteomes" id="UP000239724"/>
    </source>
</evidence>
<dbReference type="SUPFAM" id="SSF53756">
    <property type="entry name" value="UDP-Glycosyltransferase/glycogen phosphorylase"/>
    <property type="match status" value="1"/>
</dbReference>
<gene>
    <name evidence="8" type="primary">glgA</name>
    <name evidence="11" type="ORF">CCS01_25020</name>
</gene>
<dbReference type="GO" id="GO:0005978">
    <property type="term" value="P:glycogen biosynthetic process"/>
    <property type="evidence" value="ECO:0007669"/>
    <property type="project" value="UniProtKB-UniRule"/>
</dbReference>
<dbReference type="InterPro" id="IPR011835">
    <property type="entry name" value="GS/SS"/>
</dbReference>
<dbReference type="OrthoDB" id="9808590at2"/>
<evidence type="ECO:0000256" key="3">
    <source>
        <dbReference type="ARBA" id="ARBA00004964"/>
    </source>
</evidence>
<dbReference type="GO" id="GO:0009011">
    <property type="term" value="F:alpha-1,4-glucan glucosyltransferase (ADP-glucose donor) activity"/>
    <property type="evidence" value="ECO:0007669"/>
    <property type="project" value="UniProtKB-UniRule"/>
</dbReference>
<keyword evidence="12" id="KW-1185">Reference proteome</keyword>
<dbReference type="UniPathway" id="UPA00164"/>
<keyword evidence="6 8" id="KW-0808">Transferase</keyword>
<proteinExistence type="inferred from homology"/>
<dbReference type="PANTHER" id="PTHR45825:SF8">
    <property type="entry name" value="GLYCOGEN SYNTHASE"/>
    <property type="match status" value="1"/>
</dbReference>
<dbReference type="Gene3D" id="3.40.50.2000">
    <property type="entry name" value="Glycogen Phosphorylase B"/>
    <property type="match status" value="2"/>
</dbReference>
<evidence type="ECO:0000256" key="8">
    <source>
        <dbReference type="HAMAP-Rule" id="MF_00484"/>
    </source>
</evidence>
<reference evidence="11 12" key="1">
    <citation type="journal article" date="2018" name="Arch. Microbiol.">
        <title>New insights into the metabolic potential of the phototrophic purple bacterium Rhodopila globiformis DSM 161(T) from its draft genome sequence and evidence for a vanadium-dependent nitrogenase.</title>
        <authorList>
            <person name="Imhoff J.F."/>
            <person name="Rahn T."/>
            <person name="Kunzel S."/>
            <person name="Neulinger S.C."/>
        </authorList>
    </citation>
    <scope>NUCLEOTIDE SEQUENCE [LARGE SCALE GENOMIC DNA]</scope>
    <source>
        <strain evidence="11 12">DSM 161</strain>
    </source>
</reference>
<evidence type="ECO:0000256" key="2">
    <source>
        <dbReference type="ARBA" id="ARBA00002764"/>
    </source>
</evidence>
<dbReference type="GO" id="GO:0004373">
    <property type="term" value="F:alpha-1,4-glucan glucosyltransferase (UDP-glucose donor) activity"/>
    <property type="evidence" value="ECO:0007669"/>
    <property type="project" value="InterPro"/>
</dbReference>
<evidence type="ECO:0000313" key="11">
    <source>
        <dbReference type="EMBL" id="PPQ28216.1"/>
    </source>
</evidence>
<name>A0A2S6N0V3_RHOGL</name>
<dbReference type="HAMAP" id="MF_00484">
    <property type="entry name" value="Glycogen_synth"/>
    <property type="match status" value="1"/>
</dbReference>
<feature type="domain" description="Starch synthase catalytic" evidence="10">
    <location>
        <begin position="11"/>
        <end position="246"/>
    </location>
</feature>
<comment type="function">
    <text evidence="2 8">Synthesizes alpha-1,4-glucan chains using ADP-glucose.</text>
</comment>
<keyword evidence="5 8" id="KW-0328">Glycosyltransferase</keyword>
<evidence type="ECO:0000259" key="9">
    <source>
        <dbReference type="Pfam" id="PF00534"/>
    </source>
</evidence>
<dbReference type="EMBL" id="NHRY01000246">
    <property type="protein sequence ID" value="PPQ28216.1"/>
    <property type="molecule type" value="Genomic_DNA"/>
</dbReference>
<protein>
    <recommendedName>
        <fullName evidence="8">Glycogen synthase</fullName>
        <ecNumber evidence="8">2.4.1.21</ecNumber>
    </recommendedName>
    <alternativeName>
        <fullName evidence="8">Starch [bacterial glycogen] synthase</fullName>
    </alternativeName>
</protein>
<accession>A0A2S6N0V3</accession>
<organism evidence="11 12">
    <name type="scientific">Rhodopila globiformis</name>
    <name type="common">Rhodopseudomonas globiformis</name>
    <dbReference type="NCBI Taxonomy" id="1071"/>
    <lineage>
        <taxon>Bacteria</taxon>
        <taxon>Pseudomonadati</taxon>
        <taxon>Pseudomonadota</taxon>
        <taxon>Alphaproteobacteria</taxon>
        <taxon>Acetobacterales</taxon>
        <taxon>Acetobacteraceae</taxon>
        <taxon>Rhodopila</taxon>
    </lineage>
</organism>
<feature type="binding site" evidence="8">
    <location>
        <position position="24"/>
    </location>
    <ligand>
        <name>ADP-alpha-D-glucose</name>
        <dbReference type="ChEBI" id="CHEBI:57498"/>
    </ligand>
</feature>
<comment type="similarity">
    <text evidence="4 8">Belongs to the glycosyltransferase 1 family. Bacterial/plant glycogen synthase subfamily.</text>
</comment>
<comment type="pathway">
    <text evidence="3 8">Glycan biosynthesis; glycogen biosynthesis.</text>
</comment>
<evidence type="ECO:0000256" key="6">
    <source>
        <dbReference type="ARBA" id="ARBA00022679"/>
    </source>
</evidence>
<feature type="domain" description="Glycosyl transferase family 1" evidence="9">
    <location>
        <begin position="302"/>
        <end position="444"/>
    </location>
</feature>
<evidence type="ECO:0000256" key="7">
    <source>
        <dbReference type="ARBA" id="ARBA00023056"/>
    </source>
</evidence>
<evidence type="ECO:0000259" key="10">
    <source>
        <dbReference type="Pfam" id="PF08323"/>
    </source>
</evidence>